<dbReference type="PROSITE" id="PS50005">
    <property type="entry name" value="TPR"/>
    <property type="match status" value="1"/>
</dbReference>
<gene>
    <name evidence="2" type="ORF">Poly30_17340</name>
</gene>
<dbReference type="RefSeq" id="WP_145196223.1">
    <property type="nucleotide sequence ID" value="NZ_CP036434.1"/>
</dbReference>
<dbReference type="Proteomes" id="UP000320390">
    <property type="component" value="Chromosome"/>
</dbReference>
<evidence type="ECO:0000313" key="2">
    <source>
        <dbReference type="EMBL" id="QDV06227.1"/>
    </source>
</evidence>
<accession>A0A518EQ56</accession>
<evidence type="ECO:0000313" key="3">
    <source>
        <dbReference type="Proteomes" id="UP000320390"/>
    </source>
</evidence>
<sequence length="435" mass="48994">MTTDRYAPFQPKFLGGKALRLKRSAAIGAGLAALALLQGCASGPSGFQKRIDKIERLTRERAYIEAAEASVDLIEDTPTRSARYETALEAQRAVSLASQLDRARDLTLKGKDVDALDLLSRLRAEYPNTSQVVAWQERTRRKLADKWFGVAREALANETFDAARAAYRRVLEYDPNHPVAGLSLEDLKRLEQYRAELADDYYNSGVRGVVEQRLSEARTSFAKGLKYDQENVKAKRRISEVDRERSIARVASAEKLVKEKHYAAAAQEYQTAALLNPESEEIQQQVEALEAEARAFELKSEAEFQVLRGEIDRAEELLKEGAAMTKLQTADFEKAIAGIDGARIEKRYQSALDLEHDFRFPEAIEAYKGLLESRDFYKDTRARIDALEGYVASAERLYAEAAAATNDEAKLELLQQIDLFWPEYKDVADKIRALK</sequence>
<dbReference type="SUPFAM" id="SSF48452">
    <property type="entry name" value="TPR-like"/>
    <property type="match status" value="1"/>
</dbReference>
<dbReference type="Gene3D" id="1.25.40.10">
    <property type="entry name" value="Tetratricopeptide repeat domain"/>
    <property type="match status" value="1"/>
</dbReference>
<dbReference type="AlphaFoldDB" id="A0A518EQ56"/>
<dbReference type="EMBL" id="CP036434">
    <property type="protein sequence ID" value="QDV06227.1"/>
    <property type="molecule type" value="Genomic_DNA"/>
</dbReference>
<keyword evidence="1" id="KW-0802">TPR repeat</keyword>
<organism evidence="2 3">
    <name type="scientific">Saltatorellus ferox</name>
    <dbReference type="NCBI Taxonomy" id="2528018"/>
    <lineage>
        <taxon>Bacteria</taxon>
        <taxon>Pseudomonadati</taxon>
        <taxon>Planctomycetota</taxon>
        <taxon>Planctomycetia</taxon>
        <taxon>Planctomycetia incertae sedis</taxon>
        <taxon>Saltatorellus</taxon>
    </lineage>
</organism>
<protein>
    <submittedName>
        <fullName evidence="2">Uncharacterized protein</fullName>
    </submittedName>
</protein>
<evidence type="ECO:0000256" key="1">
    <source>
        <dbReference type="PROSITE-ProRule" id="PRU00339"/>
    </source>
</evidence>
<proteinExistence type="predicted"/>
<dbReference type="InterPro" id="IPR011990">
    <property type="entry name" value="TPR-like_helical_dom_sf"/>
</dbReference>
<feature type="repeat" description="TPR" evidence="1">
    <location>
        <begin position="144"/>
        <end position="177"/>
    </location>
</feature>
<dbReference type="OrthoDB" id="286864at2"/>
<reference evidence="2 3" key="1">
    <citation type="submission" date="2019-02" db="EMBL/GenBank/DDBJ databases">
        <title>Deep-cultivation of Planctomycetes and their phenomic and genomic characterization uncovers novel biology.</title>
        <authorList>
            <person name="Wiegand S."/>
            <person name="Jogler M."/>
            <person name="Boedeker C."/>
            <person name="Pinto D."/>
            <person name="Vollmers J."/>
            <person name="Rivas-Marin E."/>
            <person name="Kohn T."/>
            <person name="Peeters S.H."/>
            <person name="Heuer A."/>
            <person name="Rast P."/>
            <person name="Oberbeckmann S."/>
            <person name="Bunk B."/>
            <person name="Jeske O."/>
            <person name="Meyerdierks A."/>
            <person name="Storesund J.E."/>
            <person name="Kallscheuer N."/>
            <person name="Luecker S."/>
            <person name="Lage O.M."/>
            <person name="Pohl T."/>
            <person name="Merkel B.J."/>
            <person name="Hornburger P."/>
            <person name="Mueller R.-W."/>
            <person name="Bruemmer F."/>
            <person name="Labrenz M."/>
            <person name="Spormann A.M."/>
            <person name="Op den Camp H."/>
            <person name="Overmann J."/>
            <person name="Amann R."/>
            <person name="Jetten M.S.M."/>
            <person name="Mascher T."/>
            <person name="Medema M.H."/>
            <person name="Devos D.P."/>
            <person name="Kaster A.-K."/>
            <person name="Ovreas L."/>
            <person name="Rohde M."/>
            <person name="Galperin M.Y."/>
            <person name="Jogler C."/>
        </authorList>
    </citation>
    <scope>NUCLEOTIDE SEQUENCE [LARGE SCALE GENOMIC DNA]</scope>
    <source>
        <strain evidence="2 3">Poly30</strain>
    </source>
</reference>
<keyword evidence="3" id="KW-1185">Reference proteome</keyword>
<name>A0A518EQ56_9BACT</name>
<dbReference type="InterPro" id="IPR019734">
    <property type="entry name" value="TPR_rpt"/>
</dbReference>